<accession>A0A383WPS7</accession>
<name>A0A383WPS7_TETOB</name>
<dbReference type="PANTHER" id="PTHR10971">
    <property type="entry name" value="MRNA EXPORT FACTOR AND BUB3"/>
    <property type="match status" value="1"/>
</dbReference>
<evidence type="ECO:0000313" key="1">
    <source>
        <dbReference type="EMBL" id="SZX79164.1"/>
    </source>
</evidence>
<dbReference type="PROSITE" id="PS50294">
    <property type="entry name" value="WD_REPEATS_REGION"/>
    <property type="match status" value="1"/>
</dbReference>
<proteinExistence type="predicted"/>
<dbReference type="Pfam" id="PF00400">
    <property type="entry name" value="WD40"/>
    <property type="match status" value="3"/>
</dbReference>
<dbReference type="InterPro" id="IPR015943">
    <property type="entry name" value="WD40/YVTN_repeat-like_dom_sf"/>
</dbReference>
<keyword evidence="2" id="KW-1185">Reference proteome</keyword>
<dbReference type="EMBL" id="FNXT01001358">
    <property type="protein sequence ID" value="SZX79164.1"/>
    <property type="molecule type" value="Genomic_DNA"/>
</dbReference>
<reference evidence="1 2" key="1">
    <citation type="submission" date="2016-10" db="EMBL/GenBank/DDBJ databases">
        <authorList>
            <person name="Cai Z."/>
        </authorList>
    </citation>
    <scope>NUCLEOTIDE SEQUENCE [LARGE SCALE GENOMIC DNA]</scope>
</reference>
<dbReference type="InterPro" id="IPR001680">
    <property type="entry name" value="WD40_rpt"/>
</dbReference>
<protein>
    <submittedName>
        <fullName evidence="1">Uncharacterized protein</fullName>
    </submittedName>
</protein>
<dbReference type="PROSITE" id="PS50082">
    <property type="entry name" value="WD_REPEATS_2"/>
    <property type="match status" value="2"/>
</dbReference>
<dbReference type="SMART" id="SM00320">
    <property type="entry name" value="WD40"/>
    <property type="match status" value="5"/>
</dbReference>
<sequence>MLGTPVQHPPRDGITRLRWSKGGRLLATSWDATARIYDASGCCQATLRVGEAPILDGCLQDDATAFVGQLDGSVSRLDLITQQRIPIGQHADAVKCTEWLESKGLLATAGWDSTLRYWDPRAPPLSPAVLQVQLPGKAYSLSATNSHIIAATSGRHVHIYSLDRLDVLSQPPRESSLKYQTRCVAAFSGAPSFALGSVEGRVAMEVLDPAPSAQDAKYAFKCHRRNEAGTDVVFPVNCITYHPLFGTFATGGGDGVVNIWDGSNKKRLFQITGYPTSIASMAFSHSGDTLAVASSYMYEFGERQGGPPDEIYIRPVTEAEVKPKPRKAAA</sequence>
<dbReference type="Gene3D" id="2.130.10.10">
    <property type="entry name" value="YVTN repeat-like/Quinoprotein amine dehydrogenase"/>
    <property type="match status" value="1"/>
</dbReference>
<dbReference type="InterPro" id="IPR036322">
    <property type="entry name" value="WD40_repeat_dom_sf"/>
</dbReference>
<dbReference type="STRING" id="3088.A0A383WPS7"/>
<dbReference type="AlphaFoldDB" id="A0A383WPS7"/>
<gene>
    <name evidence="1" type="ORF">BQ4739_LOCUS19451</name>
</gene>
<evidence type="ECO:0000313" key="2">
    <source>
        <dbReference type="Proteomes" id="UP000256970"/>
    </source>
</evidence>
<dbReference type="SUPFAM" id="SSF50978">
    <property type="entry name" value="WD40 repeat-like"/>
    <property type="match status" value="1"/>
</dbReference>
<organism evidence="1 2">
    <name type="scientific">Tetradesmus obliquus</name>
    <name type="common">Green alga</name>
    <name type="synonym">Acutodesmus obliquus</name>
    <dbReference type="NCBI Taxonomy" id="3088"/>
    <lineage>
        <taxon>Eukaryota</taxon>
        <taxon>Viridiplantae</taxon>
        <taxon>Chlorophyta</taxon>
        <taxon>core chlorophytes</taxon>
        <taxon>Chlorophyceae</taxon>
        <taxon>CS clade</taxon>
        <taxon>Sphaeropleales</taxon>
        <taxon>Scenedesmaceae</taxon>
        <taxon>Tetradesmus</taxon>
    </lineage>
</organism>
<dbReference type="Proteomes" id="UP000256970">
    <property type="component" value="Unassembled WGS sequence"/>
</dbReference>